<dbReference type="PANTHER" id="PTHR43798">
    <property type="entry name" value="MONOACYLGLYCEROL LIPASE"/>
    <property type="match status" value="1"/>
</dbReference>
<keyword evidence="3" id="KW-1185">Reference proteome</keyword>
<evidence type="ECO:0000313" key="2">
    <source>
        <dbReference type="EMBL" id="MFB9447284.1"/>
    </source>
</evidence>
<dbReference type="Proteomes" id="UP001589608">
    <property type="component" value="Unassembled WGS sequence"/>
</dbReference>
<dbReference type="PANTHER" id="PTHR43798:SF33">
    <property type="entry name" value="HYDROLASE, PUTATIVE (AFU_ORTHOLOGUE AFUA_2G14860)-RELATED"/>
    <property type="match status" value="1"/>
</dbReference>
<protein>
    <submittedName>
        <fullName evidence="2">Alpha/beta fold hydrolase</fullName>
    </submittedName>
</protein>
<dbReference type="Gene3D" id="3.40.50.1820">
    <property type="entry name" value="alpha/beta hydrolase"/>
    <property type="match status" value="1"/>
</dbReference>
<evidence type="ECO:0000259" key="1">
    <source>
        <dbReference type="Pfam" id="PF00561"/>
    </source>
</evidence>
<sequence length="285" mass="30681">MGIFEANDGTVLAYHRMGAGRPLICVPGGPMQASAYLGDLGGLAMKWPLLALDLRGTGDSAEPADPGTYRCDRQVDDLEALRVHLGFDTLDLLAHSGGATIAMLYAARYPRRVGRLALVTPTPRPVGIDVTNEDRRAVAVLRQGEPWFAESFASLERIWAGSATDEDWVAITPFVYGRWDETSRSHAERAEALTNRAAAAVYYSDDAFDPAAVRAGLALLTAPVLVLAGEYDIQLGPKHAAQYAAFFSSPLAPPAEVAVLPAAGHFPWLDDPASFVDQLIRWLHG</sequence>
<keyword evidence="2" id="KW-0378">Hydrolase</keyword>
<dbReference type="Pfam" id="PF00561">
    <property type="entry name" value="Abhydrolase_1"/>
    <property type="match status" value="1"/>
</dbReference>
<accession>A0ABV5MEK0</accession>
<organism evidence="2 3">
    <name type="scientific">Dactylosporangium vinaceum</name>
    <dbReference type="NCBI Taxonomy" id="53362"/>
    <lineage>
        <taxon>Bacteria</taxon>
        <taxon>Bacillati</taxon>
        <taxon>Actinomycetota</taxon>
        <taxon>Actinomycetes</taxon>
        <taxon>Micromonosporales</taxon>
        <taxon>Micromonosporaceae</taxon>
        <taxon>Dactylosporangium</taxon>
    </lineage>
</organism>
<dbReference type="SUPFAM" id="SSF53474">
    <property type="entry name" value="alpha/beta-Hydrolases"/>
    <property type="match status" value="1"/>
</dbReference>
<feature type="domain" description="AB hydrolase-1" evidence="1">
    <location>
        <begin position="22"/>
        <end position="272"/>
    </location>
</feature>
<dbReference type="InterPro" id="IPR050266">
    <property type="entry name" value="AB_hydrolase_sf"/>
</dbReference>
<dbReference type="GO" id="GO:0016787">
    <property type="term" value="F:hydrolase activity"/>
    <property type="evidence" value="ECO:0007669"/>
    <property type="project" value="UniProtKB-KW"/>
</dbReference>
<proteinExistence type="predicted"/>
<dbReference type="EMBL" id="JBHMCA010000052">
    <property type="protein sequence ID" value="MFB9447284.1"/>
    <property type="molecule type" value="Genomic_DNA"/>
</dbReference>
<evidence type="ECO:0000313" key="3">
    <source>
        <dbReference type="Proteomes" id="UP001589608"/>
    </source>
</evidence>
<reference evidence="2 3" key="1">
    <citation type="submission" date="2024-09" db="EMBL/GenBank/DDBJ databases">
        <authorList>
            <person name="Sun Q."/>
            <person name="Mori K."/>
        </authorList>
    </citation>
    <scope>NUCLEOTIDE SEQUENCE [LARGE SCALE GENOMIC DNA]</scope>
    <source>
        <strain evidence="2 3">JCM 3307</strain>
    </source>
</reference>
<dbReference type="InterPro" id="IPR029058">
    <property type="entry name" value="AB_hydrolase_fold"/>
</dbReference>
<comment type="caution">
    <text evidence="2">The sequence shown here is derived from an EMBL/GenBank/DDBJ whole genome shotgun (WGS) entry which is preliminary data.</text>
</comment>
<gene>
    <name evidence="2" type="ORF">ACFFTR_29690</name>
</gene>
<dbReference type="RefSeq" id="WP_223092469.1">
    <property type="nucleotide sequence ID" value="NZ_CP061913.1"/>
</dbReference>
<name>A0ABV5MEK0_9ACTN</name>
<dbReference type="InterPro" id="IPR000073">
    <property type="entry name" value="AB_hydrolase_1"/>
</dbReference>